<evidence type="ECO:0000313" key="8">
    <source>
        <dbReference type="Proteomes" id="UP000199137"/>
    </source>
</evidence>
<dbReference type="InterPro" id="IPR036866">
    <property type="entry name" value="RibonucZ/Hydroxyglut_hydro"/>
</dbReference>
<comment type="similarity">
    <text evidence="1">Belongs to the metallo-beta-lactamase superfamily.</text>
</comment>
<dbReference type="Pfam" id="PF00753">
    <property type="entry name" value="Lactamase_B"/>
    <property type="match status" value="1"/>
</dbReference>
<dbReference type="Gene3D" id="3.60.15.10">
    <property type="entry name" value="Ribonuclease Z/Hydroxyacylglutathione hydrolase-like"/>
    <property type="match status" value="1"/>
</dbReference>
<dbReference type="Proteomes" id="UP000199137">
    <property type="component" value="Unassembled WGS sequence"/>
</dbReference>
<keyword evidence="2" id="KW-0479">Metal-binding</keyword>
<dbReference type="InterPro" id="IPR051013">
    <property type="entry name" value="MBL_superfamily_lactonases"/>
</dbReference>
<sequence length="201" mass="21328">MGLAPSARLDEAVPSRSALKVGDIAMLPITAVTLAANADLPAWPREMFLPPETIDWPLNVAAVRSGGRTGLADSGLAAEFPGFPRAGQLATRLVAAGTDPSSVTDVVLTHLHTDHIGGLLVEGLRGRPREDPRFTSPRRRRSSGRRPAFPALSCRSRSRRCCARRPRGSLTCTAAVRNRARGDAGRADLPDRRAHSAASSG</sequence>
<dbReference type="EMBL" id="FOWC01000006">
    <property type="protein sequence ID" value="SFP59567.1"/>
    <property type="molecule type" value="Genomic_DNA"/>
</dbReference>
<keyword evidence="4" id="KW-0862">Zinc</keyword>
<dbReference type="GO" id="GO:0016787">
    <property type="term" value="F:hydrolase activity"/>
    <property type="evidence" value="ECO:0007669"/>
    <property type="project" value="UniProtKB-KW"/>
</dbReference>
<evidence type="ECO:0000256" key="4">
    <source>
        <dbReference type="ARBA" id="ARBA00022833"/>
    </source>
</evidence>
<dbReference type="STRING" id="112413.SAMN05421854_1064"/>
<reference evidence="7 8" key="1">
    <citation type="submission" date="2016-10" db="EMBL/GenBank/DDBJ databases">
        <authorList>
            <person name="de Groot N.N."/>
        </authorList>
    </citation>
    <scope>NUCLEOTIDE SEQUENCE [LARGE SCALE GENOMIC DNA]</scope>
    <source>
        <strain evidence="7 8">DSM 44637</strain>
    </source>
</reference>
<dbReference type="SUPFAM" id="SSF56281">
    <property type="entry name" value="Metallo-hydrolase/oxidoreductase"/>
    <property type="match status" value="1"/>
</dbReference>
<dbReference type="PANTHER" id="PTHR42978">
    <property type="entry name" value="QUORUM-QUENCHING LACTONASE YTNP-RELATED-RELATED"/>
    <property type="match status" value="1"/>
</dbReference>
<keyword evidence="3" id="KW-0378">Hydrolase</keyword>
<evidence type="ECO:0000256" key="1">
    <source>
        <dbReference type="ARBA" id="ARBA00007749"/>
    </source>
</evidence>
<feature type="compositionally biased region" description="Basic and acidic residues" evidence="5">
    <location>
        <begin position="180"/>
        <end position="194"/>
    </location>
</feature>
<dbReference type="RefSeq" id="WP_208865308.1">
    <property type="nucleotide sequence ID" value="NZ_FOWC01000006.1"/>
</dbReference>
<feature type="region of interest" description="Disordered" evidence="5">
    <location>
        <begin position="179"/>
        <end position="201"/>
    </location>
</feature>
<evidence type="ECO:0000256" key="3">
    <source>
        <dbReference type="ARBA" id="ARBA00022801"/>
    </source>
</evidence>
<evidence type="ECO:0000256" key="5">
    <source>
        <dbReference type="SAM" id="MobiDB-lite"/>
    </source>
</evidence>
<feature type="compositionally biased region" description="Basic and acidic residues" evidence="5">
    <location>
        <begin position="124"/>
        <end position="133"/>
    </location>
</feature>
<dbReference type="PANTHER" id="PTHR42978:SF6">
    <property type="entry name" value="QUORUM-QUENCHING LACTONASE YTNP-RELATED"/>
    <property type="match status" value="1"/>
</dbReference>
<protein>
    <submittedName>
        <fullName evidence="7">Metallo-beta-lactamase superfamily protein</fullName>
    </submittedName>
</protein>
<dbReference type="GO" id="GO:0046872">
    <property type="term" value="F:metal ion binding"/>
    <property type="evidence" value="ECO:0007669"/>
    <property type="project" value="UniProtKB-KW"/>
</dbReference>
<feature type="region of interest" description="Disordered" evidence="5">
    <location>
        <begin position="123"/>
        <end position="151"/>
    </location>
</feature>
<dbReference type="AlphaFoldDB" id="A0A1I5RMH3"/>
<gene>
    <name evidence="7" type="ORF">SAMN05421854_1064</name>
</gene>
<dbReference type="InterPro" id="IPR001279">
    <property type="entry name" value="Metallo-B-lactamas"/>
</dbReference>
<name>A0A1I5RMH3_9PSEU</name>
<evidence type="ECO:0000256" key="2">
    <source>
        <dbReference type="ARBA" id="ARBA00022723"/>
    </source>
</evidence>
<evidence type="ECO:0000313" key="7">
    <source>
        <dbReference type="EMBL" id="SFP59567.1"/>
    </source>
</evidence>
<accession>A0A1I5RMH3</accession>
<feature type="domain" description="Metallo-beta-lactamase" evidence="6">
    <location>
        <begin position="59"/>
        <end position="119"/>
    </location>
</feature>
<proteinExistence type="inferred from homology"/>
<organism evidence="7 8">
    <name type="scientific">Amycolatopsis rubida</name>
    <dbReference type="NCBI Taxonomy" id="112413"/>
    <lineage>
        <taxon>Bacteria</taxon>
        <taxon>Bacillati</taxon>
        <taxon>Actinomycetota</taxon>
        <taxon>Actinomycetes</taxon>
        <taxon>Pseudonocardiales</taxon>
        <taxon>Pseudonocardiaceae</taxon>
        <taxon>Amycolatopsis</taxon>
    </lineage>
</organism>
<evidence type="ECO:0000259" key="6">
    <source>
        <dbReference type="Pfam" id="PF00753"/>
    </source>
</evidence>